<dbReference type="PRINTS" id="PR01489">
    <property type="entry name" value="RTXTOXINC"/>
</dbReference>
<evidence type="ECO:0000256" key="1">
    <source>
        <dbReference type="ARBA" id="ARBA00005686"/>
    </source>
</evidence>
<keyword evidence="2" id="KW-0204">Cytolysis</keyword>
<protein>
    <recommendedName>
        <fullName evidence="2">RTX toxin-activating lysine-acyltransferase</fullName>
        <ecNumber evidence="2">2.3.1.-</ecNumber>
    </recommendedName>
</protein>
<organism evidence="3 4">
    <name type="scientific">Pragia fontium</name>
    <dbReference type="NCBI Taxonomy" id="82985"/>
    <lineage>
        <taxon>Bacteria</taxon>
        <taxon>Pseudomonadati</taxon>
        <taxon>Pseudomonadota</taxon>
        <taxon>Gammaproteobacteria</taxon>
        <taxon>Enterobacterales</taxon>
        <taxon>Budviciaceae</taxon>
        <taxon>Pragia</taxon>
    </lineage>
</organism>
<comment type="similarity">
    <text evidence="1 2">Belongs to the RTX toxin acyltransferase family.</text>
</comment>
<dbReference type="EMBL" id="BRLJ01000018">
    <property type="protein sequence ID" value="GKX64733.1"/>
    <property type="molecule type" value="Genomic_DNA"/>
</dbReference>
<dbReference type="Proteomes" id="UP001059610">
    <property type="component" value="Unassembled WGS sequence"/>
</dbReference>
<keyword evidence="2" id="KW-0808">Transferase</keyword>
<comment type="subcellular location">
    <subcellularLocation>
        <location evidence="2">Cytoplasm</location>
    </subcellularLocation>
</comment>
<gene>
    <name evidence="3" type="ORF">SOASR032_33020</name>
</gene>
<dbReference type="Pfam" id="PF02794">
    <property type="entry name" value="HlyC"/>
    <property type="match status" value="1"/>
</dbReference>
<evidence type="ECO:0000256" key="2">
    <source>
        <dbReference type="RuleBase" id="RU368102"/>
    </source>
</evidence>
<reference evidence="3" key="1">
    <citation type="submission" date="2022-06" db="EMBL/GenBank/DDBJ databases">
        <title>Draft genome sequences of Pragia fontium str. JCM24417.</title>
        <authorList>
            <person name="Wakabayashi Y."/>
            <person name="Kojima K."/>
        </authorList>
    </citation>
    <scope>NUCLEOTIDE SEQUENCE</scope>
    <source>
        <strain evidence="3">JCM 24417</strain>
    </source>
</reference>
<dbReference type="RefSeq" id="WP_126467670.1">
    <property type="nucleotide sequence ID" value="NZ_BRLJ01000018.1"/>
</dbReference>
<evidence type="ECO:0000313" key="4">
    <source>
        <dbReference type="Proteomes" id="UP001059610"/>
    </source>
</evidence>
<proteinExistence type="inferred from homology"/>
<sequence length="89" mass="10720">MEQCYLTEPAVMFKADDWTSGDRLWIQDWIAPFGHSLRMKKVVTDIVFPEHFGRMLYHRHACGQVKSWHGKNTQREERERWYQEHSVIG</sequence>
<keyword evidence="2" id="KW-0012">Acyltransferase</keyword>
<accession>A0ABQ5LPZ9</accession>
<keyword evidence="4" id="KW-1185">Reference proteome</keyword>
<evidence type="ECO:0000313" key="3">
    <source>
        <dbReference type="EMBL" id="GKX64733.1"/>
    </source>
</evidence>
<name>A0ABQ5LPZ9_9GAMM</name>
<keyword evidence="2" id="KW-0963">Cytoplasm</keyword>
<dbReference type="InterPro" id="IPR003996">
    <property type="entry name" value="RTX_toxin-activating_protC_bac"/>
</dbReference>
<comment type="caution">
    <text evidence="3">The sequence shown here is derived from an EMBL/GenBank/DDBJ whole genome shotgun (WGS) entry which is preliminary data.</text>
</comment>
<comment type="function">
    <text evidence="2">Involved in fatty acylation of protoxin at internal lysine residues, thereby converting it to the active toxin.</text>
</comment>
<dbReference type="EC" id="2.3.1.-" evidence="2"/>